<feature type="domain" description="Glucosamine/galactosamine-6-phosphate isomerase" evidence="2">
    <location>
        <begin position="37"/>
        <end position="164"/>
    </location>
</feature>
<dbReference type="InterPro" id="IPR004547">
    <property type="entry name" value="Glucosamine6P_isomerase"/>
</dbReference>
<comment type="caution">
    <text evidence="3">The sequence shown here is derived from an EMBL/GenBank/DDBJ whole genome shotgun (WGS) entry which is preliminary data.</text>
</comment>
<keyword evidence="1" id="KW-0119">Carbohydrate metabolism</keyword>
<gene>
    <name evidence="3" type="ORF">GON05_36275</name>
</gene>
<evidence type="ECO:0000313" key="3">
    <source>
        <dbReference type="EMBL" id="MVQ40049.1"/>
    </source>
</evidence>
<dbReference type="Gene3D" id="3.40.50.1360">
    <property type="match status" value="1"/>
</dbReference>
<evidence type="ECO:0000256" key="1">
    <source>
        <dbReference type="ARBA" id="ARBA00023277"/>
    </source>
</evidence>
<reference evidence="3 4" key="1">
    <citation type="submission" date="2019-12" db="EMBL/GenBank/DDBJ databases">
        <authorList>
            <person name="Huq M.A."/>
        </authorList>
    </citation>
    <scope>NUCLEOTIDE SEQUENCE [LARGE SCALE GENOMIC DNA]</scope>
    <source>
        <strain evidence="3 4">MAH-34</strain>
    </source>
</reference>
<protein>
    <submittedName>
        <fullName evidence="3">Glucosamine-6-phosphate deaminase</fullName>
    </submittedName>
</protein>
<dbReference type="InterPro" id="IPR006148">
    <property type="entry name" value="Glc/Gal-6P_isomerase"/>
</dbReference>
<dbReference type="PANTHER" id="PTHR11280">
    <property type="entry name" value="GLUCOSAMINE-6-PHOSPHATE ISOMERASE"/>
    <property type="match status" value="1"/>
</dbReference>
<dbReference type="PANTHER" id="PTHR11280:SF6">
    <property type="entry name" value="GLUCOSAMINE-6-PHOSPHATE ISOMERASE NAGB"/>
    <property type="match status" value="1"/>
</dbReference>
<dbReference type="EMBL" id="WSEM01000039">
    <property type="protein sequence ID" value="MVQ40049.1"/>
    <property type="molecule type" value="Genomic_DNA"/>
</dbReference>
<evidence type="ECO:0000313" key="4">
    <source>
        <dbReference type="Proteomes" id="UP000467637"/>
    </source>
</evidence>
<proteinExistence type="predicted"/>
<organism evidence="3 4">
    <name type="scientific">Paenibacillus anseongense</name>
    <dbReference type="NCBI Taxonomy" id="2682845"/>
    <lineage>
        <taxon>Bacteria</taxon>
        <taxon>Bacillati</taxon>
        <taxon>Bacillota</taxon>
        <taxon>Bacilli</taxon>
        <taxon>Bacillales</taxon>
        <taxon>Paenibacillaceae</taxon>
        <taxon>Paenibacillus</taxon>
    </lineage>
</organism>
<dbReference type="Proteomes" id="UP000467637">
    <property type="component" value="Unassembled WGS sequence"/>
</dbReference>
<name>A0ABW9UL79_9BACL</name>
<dbReference type="CDD" id="cd01399">
    <property type="entry name" value="GlcN6P_deaminase"/>
    <property type="match status" value="1"/>
</dbReference>
<dbReference type="Pfam" id="PF01182">
    <property type="entry name" value="Glucosamine_iso"/>
    <property type="match status" value="1"/>
</dbReference>
<accession>A0ABW9UL79</accession>
<dbReference type="SUPFAM" id="SSF100950">
    <property type="entry name" value="NagB/RpiA/CoA transferase-like"/>
    <property type="match status" value="1"/>
</dbReference>
<evidence type="ECO:0000259" key="2">
    <source>
        <dbReference type="Pfam" id="PF01182"/>
    </source>
</evidence>
<dbReference type="InterPro" id="IPR037171">
    <property type="entry name" value="NagB/RpiA_transferase-like"/>
</dbReference>
<keyword evidence="4" id="KW-1185">Reference proteome</keyword>
<sequence>MEGTKQSLEGLRKLFSHPSLKEETAEHLKVKVFENRQIMGAAAAVAAATKIKELLSQKDQVRMIFAAAPSQNEFLAELVNQQGIDWSRITAFHMDEYIGLPDDAPQKFSQFLTDRLFKLVKPGELHLIQSSTTIEQECQRYSDLIAAAPIDIICLGIGENGHIAFNDPPVADFEDSFIIKPVELDAPCRQQQVNDGCFPDFDAVPTHALTLTIPTMMAGAHLFCIVPGSTKRAAVEQTLRGPISTSCPASILRTHPDCTLYVDRDSYGMLQVPQVSTQGGQA</sequence>